<keyword evidence="3" id="KW-1185">Reference proteome</keyword>
<reference evidence="2" key="1">
    <citation type="submission" date="2023-03" db="EMBL/GenBank/DDBJ databases">
        <authorList>
            <person name="Steffen K."/>
            <person name="Cardenas P."/>
        </authorList>
    </citation>
    <scope>NUCLEOTIDE SEQUENCE</scope>
</reference>
<evidence type="ECO:0000313" key="2">
    <source>
        <dbReference type="EMBL" id="CAI8043114.1"/>
    </source>
</evidence>
<evidence type="ECO:0000313" key="3">
    <source>
        <dbReference type="Proteomes" id="UP001174909"/>
    </source>
</evidence>
<dbReference type="EMBL" id="CASHTH010003302">
    <property type="protein sequence ID" value="CAI8043114.1"/>
    <property type="molecule type" value="Genomic_DNA"/>
</dbReference>
<evidence type="ECO:0000256" key="1">
    <source>
        <dbReference type="SAM" id="MobiDB-lite"/>
    </source>
</evidence>
<comment type="caution">
    <text evidence="2">The sequence shown here is derived from an EMBL/GenBank/DDBJ whole genome shotgun (WGS) entry which is preliminary data.</text>
</comment>
<sequence>MRSTKGYSCAVSSSLPRCSKVIQRPMASKATFAGPSGLCIEATVALTLRSAGNGESTNGSSDTPVRPRKRQRRPETWKRAVAKSKRAKGEEYTSPSTGVTVLSRGTGPDCRCRRRCFDSVSQSERAAILAAFYGLGSKDLQDAHLFGLIQSIPVKRRRPRGDGRTSRRATYTYVVRVAGRSETVCQKAFASLYGVSVSRVRRIAQATSTSICAPVDKRGKHPRRSSVIELV</sequence>
<gene>
    <name evidence="2" type="ORF">GBAR_LOCUS23921</name>
</gene>
<accession>A0AA35T8B2</accession>
<organism evidence="2 3">
    <name type="scientific">Geodia barretti</name>
    <name type="common">Barrett's horny sponge</name>
    <dbReference type="NCBI Taxonomy" id="519541"/>
    <lineage>
        <taxon>Eukaryota</taxon>
        <taxon>Metazoa</taxon>
        <taxon>Porifera</taxon>
        <taxon>Demospongiae</taxon>
        <taxon>Heteroscleromorpha</taxon>
        <taxon>Tetractinellida</taxon>
        <taxon>Astrophorina</taxon>
        <taxon>Geodiidae</taxon>
        <taxon>Geodia</taxon>
    </lineage>
</organism>
<dbReference type="AlphaFoldDB" id="A0AA35T8B2"/>
<feature type="region of interest" description="Disordered" evidence="1">
    <location>
        <begin position="51"/>
        <end position="100"/>
    </location>
</feature>
<dbReference type="Proteomes" id="UP001174909">
    <property type="component" value="Unassembled WGS sequence"/>
</dbReference>
<dbReference type="PANTHER" id="PTHR10773">
    <property type="entry name" value="DNA-DIRECTED RNA POLYMERASES I, II, AND III SUBUNIT RPABC2"/>
    <property type="match status" value="1"/>
</dbReference>
<feature type="compositionally biased region" description="Polar residues" evidence="1">
    <location>
        <begin position="53"/>
        <end position="63"/>
    </location>
</feature>
<protein>
    <submittedName>
        <fullName evidence="2">Uncharacterized protein</fullName>
    </submittedName>
</protein>
<name>A0AA35T8B2_GEOBA</name>
<proteinExistence type="predicted"/>
<dbReference type="PANTHER" id="PTHR10773:SF19">
    <property type="match status" value="1"/>
</dbReference>